<evidence type="ECO:0000256" key="1">
    <source>
        <dbReference type="ARBA" id="ARBA00001941"/>
    </source>
</evidence>
<dbReference type="GO" id="GO:0009014">
    <property type="term" value="F:succinyl-diaminopimelate desuccinylase activity"/>
    <property type="evidence" value="ECO:0007669"/>
    <property type="project" value="UniProtKB-EC"/>
</dbReference>
<comment type="similarity">
    <text evidence="4">Belongs to the peptidase M20A family.</text>
</comment>
<dbReference type="InterPro" id="IPR011650">
    <property type="entry name" value="Peptidase_M20_dimer"/>
</dbReference>
<evidence type="ECO:0000313" key="12">
    <source>
        <dbReference type="EMBL" id="VYS89663.1"/>
    </source>
</evidence>
<dbReference type="InterPro" id="IPR001261">
    <property type="entry name" value="ArgE/DapE_CS"/>
</dbReference>
<proteinExistence type="inferred from homology"/>
<evidence type="ECO:0000259" key="11">
    <source>
        <dbReference type="Pfam" id="PF07687"/>
    </source>
</evidence>
<sequence>MKEKVYRWIDENEGEVVKLLQELIRIPSVNPYFDEDKQYMQEGKAQAYLKEYLEDMGMDTELTYPDAGKLVAYKDKAGYYADHTFEDRPNLLGTLKGEGGGRSILLSGHMDVVQRGNKWVHDPFGAEIVDGKIYGRGALDMKGGIAAMTVALKAISRSGIKLKGDAMIGTVVDEEAGGMGTLALVAEGYRADGCLITEPTHLKIAPLCRGILWGKLIIEGRSGHIELKQGDYRTGGAVDAIDKASLYLEHFRRLNKEWSVTKEHKYLPIPCQLHVAQFNAGEYPTTFANHAELVFDAQYLPAEKDENGLGSRVKKELEDFVQAVAMTDPWLRENPPRIEWLIDADCGETLDDQPFFQTVRDSAREINPGSEVEGICCHTDMGWFCNVGIPTMNIGPGDSRLAHQADEYVEVDELVTCTKMIASILMDWCGVA</sequence>
<dbReference type="EMBL" id="CACRTF010000009">
    <property type="protein sequence ID" value="VYS89663.1"/>
    <property type="molecule type" value="Genomic_DNA"/>
</dbReference>
<evidence type="ECO:0000256" key="10">
    <source>
        <dbReference type="ARBA" id="ARBA00051301"/>
    </source>
</evidence>
<gene>
    <name evidence="12" type="ORF">CBLFYP116_01072</name>
</gene>
<dbReference type="EC" id="3.5.1.18" evidence="5"/>
<dbReference type="NCBIfam" id="TIGR01910">
    <property type="entry name" value="DapE-ArgE"/>
    <property type="match status" value="1"/>
</dbReference>
<keyword evidence="7 12" id="KW-0378">Hydrolase</keyword>
<protein>
    <recommendedName>
        <fullName evidence="6">Probable succinyl-diaminopimelate desuccinylase</fullName>
        <ecNumber evidence="5">3.5.1.18</ecNumber>
    </recommendedName>
</protein>
<comment type="cofactor">
    <cofactor evidence="2">
        <name>Zn(2+)</name>
        <dbReference type="ChEBI" id="CHEBI:29105"/>
    </cofactor>
</comment>
<comment type="catalytic activity">
    <reaction evidence="10">
        <text>N-succinyl-(2S,6S)-2,6-diaminopimelate + H2O = (2S,6S)-2,6-diaminopimelate + succinate</text>
        <dbReference type="Rhea" id="RHEA:22608"/>
        <dbReference type="ChEBI" id="CHEBI:15377"/>
        <dbReference type="ChEBI" id="CHEBI:30031"/>
        <dbReference type="ChEBI" id="CHEBI:57609"/>
        <dbReference type="ChEBI" id="CHEBI:58087"/>
        <dbReference type="EC" id="3.5.1.18"/>
    </reaction>
</comment>
<comment type="pathway">
    <text evidence="3">Amino-acid biosynthesis; L-lysine biosynthesis via DAP pathway; LL-2,6-diaminopimelate from (S)-tetrahydrodipicolinate (succinylase route): step 3/3.</text>
</comment>
<dbReference type="Pfam" id="PF01546">
    <property type="entry name" value="Peptidase_M20"/>
    <property type="match status" value="1"/>
</dbReference>
<comment type="cofactor">
    <cofactor evidence="1">
        <name>Co(2+)</name>
        <dbReference type="ChEBI" id="CHEBI:48828"/>
    </cofactor>
</comment>
<dbReference type="GO" id="GO:0009089">
    <property type="term" value="P:lysine biosynthetic process via diaminopimelate"/>
    <property type="evidence" value="ECO:0007669"/>
    <property type="project" value="UniProtKB-UniPathway"/>
</dbReference>
<dbReference type="PANTHER" id="PTHR43808">
    <property type="entry name" value="ACETYLORNITHINE DEACETYLASE"/>
    <property type="match status" value="1"/>
</dbReference>
<feature type="domain" description="Peptidase M20 dimerisation" evidence="11">
    <location>
        <begin position="209"/>
        <end position="306"/>
    </location>
</feature>
<reference evidence="12" key="1">
    <citation type="submission" date="2019-11" db="EMBL/GenBank/DDBJ databases">
        <authorList>
            <person name="Feng L."/>
        </authorList>
    </citation>
    <scope>NUCLEOTIDE SEQUENCE</scope>
    <source>
        <strain evidence="12">CbolteaeLFYP116</strain>
    </source>
</reference>
<dbReference type="AlphaFoldDB" id="A0A6N2S7L7"/>
<keyword evidence="8" id="KW-0862">Zinc</keyword>
<accession>A0A6N2S7L7</accession>
<dbReference type="Gene3D" id="3.30.70.360">
    <property type="match status" value="1"/>
</dbReference>
<evidence type="ECO:0000256" key="3">
    <source>
        <dbReference type="ARBA" id="ARBA00005130"/>
    </source>
</evidence>
<dbReference type="GeneID" id="23112931"/>
<dbReference type="PROSITE" id="PS00758">
    <property type="entry name" value="ARGE_DAPE_CPG2_1"/>
    <property type="match status" value="1"/>
</dbReference>
<keyword evidence="9" id="KW-0170">Cobalt</keyword>
<evidence type="ECO:0000256" key="2">
    <source>
        <dbReference type="ARBA" id="ARBA00001947"/>
    </source>
</evidence>
<dbReference type="PANTHER" id="PTHR43808:SF25">
    <property type="entry name" value="PEPTIDASE M20 DIMERISATION DOMAIN-CONTAINING PROTEIN"/>
    <property type="match status" value="1"/>
</dbReference>
<dbReference type="SUPFAM" id="SSF53187">
    <property type="entry name" value="Zn-dependent exopeptidases"/>
    <property type="match status" value="1"/>
</dbReference>
<dbReference type="Gene3D" id="3.40.630.10">
    <property type="entry name" value="Zn peptidases"/>
    <property type="match status" value="1"/>
</dbReference>
<dbReference type="Pfam" id="PF07687">
    <property type="entry name" value="M20_dimer"/>
    <property type="match status" value="1"/>
</dbReference>
<dbReference type="UniPathway" id="UPA00034">
    <property type="reaction ID" value="UER00021"/>
</dbReference>
<dbReference type="InterPro" id="IPR002933">
    <property type="entry name" value="Peptidase_M20"/>
</dbReference>
<evidence type="ECO:0000256" key="5">
    <source>
        <dbReference type="ARBA" id="ARBA00011921"/>
    </source>
</evidence>
<evidence type="ECO:0000256" key="8">
    <source>
        <dbReference type="ARBA" id="ARBA00022833"/>
    </source>
</evidence>
<evidence type="ECO:0000256" key="9">
    <source>
        <dbReference type="ARBA" id="ARBA00023285"/>
    </source>
</evidence>
<organism evidence="12">
    <name type="scientific">Enterocloster bolteae</name>
    <dbReference type="NCBI Taxonomy" id="208479"/>
    <lineage>
        <taxon>Bacteria</taxon>
        <taxon>Bacillati</taxon>
        <taxon>Bacillota</taxon>
        <taxon>Clostridia</taxon>
        <taxon>Lachnospirales</taxon>
        <taxon>Lachnospiraceae</taxon>
        <taxon>Enterocloster</taxon>
    </lineage>
</organism>
<dbReference type="InterPro" id="IPR010182">
    <property type="entry name" value="ArgE/DapE"/>
</dbReference>
<dbReference type="RefSeq" id="WP_002575140.1">
    <property type="nucleotide sequence ID" value="NZ_BAABZS010000001.1"/>
</dbReference>
<evidence type="ECO:0000256" key="4">
    <source>
        <dbReference type="ARBA" id="ARBA00006247"/>
    </source>
</evidence>
<evidence type="ECO:0000256" key="7">
    <source>
        <dbReference type="ARBA" id="ARBA00022801"/>
    </source>
</evidence>
<dbReference type="InterPro" id="IPR050072">
    <property type="entry name" value="Peptidase_M20A"/>
</dbReference>
<name>A0A6N2S7L7_9FIRM</name>
<evidence type="ECO:0000256" key="6">
    <source>
        <dbReference type="ARBA" id="ARBA00016853"/>
    </source>
</evidence>